<organism evidence="11 12">
    <name type="scientific">Beggiatoa alba B18LD</name>
    <dbReference type="NCBI Taxonomy" id="395493"/>
    <lineage>
        <taxon>Bacteria</taxon>
        <taxon>Pseudomonadati</taxon>
        <taxon>Pseudomonadota</taxon>
        <taxon>Gammaproteobacteria</taxon>
        <taxon>Thiotrichales</taxon>
        <taxon>Thiotrichaceae</taxon>
        <taxon>Beggiatoa</taxon>
    </lineage>
</organism>
<keyword evidence="8 10" id="KW-0653">Protein transport</keyword>
<dbReference type="CDD" id="cd16325">
    <property type="entry name" value="LolA"/>
    <property type="match status" value="1"/>
</dbReference>
<evidence type="ECO:0000256" key="9">
    <source>
        <dbReference type="ARBA" id="ARBA00023186"/>
    </source>
</evidence>
<dbReference type="PANTHER" id="PTHR35869:SF1">
    <property type="entry name" value="OUTER-MEMBRANE LIPOPROTEIN CARRIER PROTEIN"/>
    <property type="match status" value="1"/>
</dbReference>
<evidence type="ECO:0000256" key="3">
    <source>
        <dbReference type="ARBA" id="ARBA00011245"/>
    </source>
</evidence>
<reference evidence="11 12" key="1">
    <citation type="submission" date="2011-11" db="EMBL/GenBank/DDBJ databases">
        <title>Improved High-Quality Draft sequence of Beggiatoa alba B18lD.</title>
        <authorList>
            <consortium name="US DOE Joint Genome Institute"/>
            <person name="Lucas S."/>
            <person name="Han J."/>
            <person name="Lapidus A."/>
            <person name="Cheng J.-F."/>
            <person name="Goodwin L."/>
            <person name="Pitluck S."/>
            <person name="Peters L."/>
            <person name="Mikhailova N."/>
            <person name="Held B."/>
            <person name="Detter J.C."/>
            <person name="Han C."/>
            <person name="Tapia R."/>
            <person name="Land M."/>
            <person name="Hauser L."/>
            <person name="Kyrpides N."/>
            <person name="Ivanova N."/>
            <person name="Pagani I."/>
            <person name="Samuel K."/>
            <person name="Teske A."/>
            <person name="Mueller J."/>
            <person name="Woyke T."/>
        </authorList>
    </citation>
    <scope>NUCLEOTIDE SEQUENCE [LARGE SCALE GENOMIC DNA]</scope>
    <source>
        <strain evidence="11 12">B18LD</strain>
    </source>
</reference>
<comment type="subcellular location">
    <subcellularLocation>
        <location evidence="1 10">Periplasm</location>
    </subcellularLocation>
</comment>
<feature type="signal peptide" evidence="10">
    <location>
        <begin position="1"/>
        <end position="20"/>
    </location>
</feature>
<dbReference type="AlphaFoldDB" id="I3CCE6"/>
<dbReference type="NCBIfam" id="TIGR00547">
    <property type="entry name" value="lolA"/>
    <property type="match status" value="1"/>
</dbReference>
<evidence type="ECO:0000313" key="11">
    <source>
        <dbReference type="EMBL" id="EIJ41289.1"/>
    </source>
</evidence>
<dbReference type="EMBL" id="JH600070">
    <property type="protein sequence ID" value="EIJ41289.1"/>
    <property type="molecule type" value="Genomic_DNA"/>
</dbReference>
<comment type="subunit">
    <text evidence="3 10">Monomer.</text>
</comment>
<protein>
    <recommendedName>
        <fullName evidence="4 10">Outer-membrane lipoprotein carrier protein</fullName>
    </recommendedName>
</protein>
<dbReference type="eggNOG" id="COG2834">
    <property type="taxonomic scope" value="Bacteria"/>
</dbReference>
<evidence type="ECO:0000256" key="4">
    <source>
        <dbReference type="ARBA" id="ARBA00014035"/>
    </source>
</evidence>
<keyword evidence="6 10" id="KW-0732">Signal</keyword>
<keyword evidence="9 10" id="KW-0143">Chaperone</keyword>
<dbReference type="HOGENOM" id="CLU_087560_0_0_6"/>
<dbReference type="SUPFAM" id="SSF89392">
    <property type="entry name" value="Prokaryotic lipoproteins and lipoprotein localization factors"/>
    <property type="match status" value="1"/>
</dbReference>
<dbReference type="Pfam" id="PF03548">
    <property type="entry name" value="LolA"/>
    <property type="match status" value="1"/>
</dbReference>
<sequence precursor="true">MKMNYVWVVILCLFAQVVKADEALDNFLQNFKTLHAQFTQTLYAENGELLQESIGEMYIQRPGKFRWVYQKPYEQLIIADGERVWIYDADLDQITVKALDKALGQTPALLLTSETNVNDNFTVKRLSVTNDMIVLEVRPKGENPQFERLNLTLENNTLKQIELLDNLGQKSLINFSKMQKNIAVDEDLFIFTPPAGTDIIQDM</sequence>
<keyword evidence="12" id="KW-1185">Reference proteome</keyword>
<evidence type="ECO:0000256" key="10">
    <source>
        <dbReference type="HAMAP-Rule" id="MF_00240"/>
    </source>
</evidence>
<dbReference type="Proteomes" id="UP000005744">
    <property type="component" value="Unassembled WGS sequence"/>
</dbReference>
<dbReference type="PANTHER" id="PTHR35869">
    <property type="entry name" value="OUTER-MEMBRANE LIPOPROTEIN CARRIER PROTEIN"/>
    <property type="match status" value="1"/>
</dbReference>
<comment type="function">
    <text evidence="10">Participates in the translocation of lipoproteins from the inner membrane to the outer membrane. Only forms a complex with a lipoprotein if the residue after the N-terminal Cys is not an aspartate (The Asp acts as a targeting signal to indicate that the lipoprotein should stay in the inner membrane).</text>
</comment>
<keyword evidence="7 10" id="KW-0574">Periplasm</keyword>
<dbReference type="STRING" id="395493.BegalDRAFT_0369"/>
<dbReference type="Gene3D" id="2.50.20.10">
    <property type="entry name" value="Lipoprotein localisation LolA/LolB/LppX"/>
    <property type="match status" value="1"/>
</dbReference>
<dbReference type="InterPro" id="IPR018323">
    <property type="entry name" value="OM_lipoprot_carrier_LolA_Pbac"/>
</dbReference>
<dbReference type="RefSeq" id="WP_002683092.1">
    <property type="nucleotide sequence ID" value="NZ_JH600070.1"/>
</dbReference>
<name>I3CCE6_9GAMM</name>
<gene>
    <name evidence="10" type="primary">lolA</name>
    <name evidence="11" type="ORF">BegalDRAFT_0369</name>
</gene>
<evidence type="ECO:0000256" key="8">
    <source>
        <dbReference type="ARBA" id="ARBA00022927"/>
    </source>
</evidence>
<dbReference type="OrthoDB" id="9787361at2"/>
<dbReference type="GO" id="GO:0044874">
    <property type="term" value="P:lipoprotein localization to outer membrane"/>
    <property type="evidence" value="ECO:0007669"/>
    <property type="project" value="UniProtKB-UniRule"/>
</dbReference>
<proteinExistence type="inferred from homology"/>
<feature type="chain" id="PRO_5009014503" description="Outer-membrane lipoprotein carrier protein" evidence="10">
    <location>
        <begin position="21"/>
        <end position="203"/>
    </location>
</feature>
<dbReference type="GO" id="GO:0030288">
    <property type="term" value="C:outer membrane-bounded periplasmic space"/>
    <property type="evidence" value="ECO:0007669"/>
    <property type="project" value="TreeGrafter"/>
</dbReference>
<keyword evidence="5 10" id="KW-0813">Transport</keyword>
<evidence type="ECO:0000256" key="7">
    <source>
        <dbReference type="ARBA" id="ARBA00022764"/>
    </source>
</evidence>
<dbReference type="InterPro" id="IPR029046">
    <property type="entry name" value="LolA/LolB/LppX"/>
</dbReference>
<evidence type="ECO:0000313" key="12">
    <source>
        <dbReference type="Proteomes" id="UP000005744"/>
    </source>
</evidence>
<accession>I3CCE6</accession>
<dbReference type="InterPro" id="IPR004564">
    <property type="entry name" value="OM_lipoprot_carrier_LolA-like"/>
</dbReference>
<evidence type="ECO:0000256" key="2">
    <source>
        <dbReference type="ARBA" id="ARBA00007615"/>
    </source>
</evidence>
<comment type="similarity">
    <text evidence="2 10">Belongs to the LolA family.</text>
</comment>
<evidence type="ECO:0000256" key="5">
    <source>
        <dbReference type="ARBA" id="ARBA00022448"/>
    </source>
</evidence>
<dbReference type="HAMAP" id="MF_00240">
    <property type="entry name" value="LolA"/>
    <property type="match status" value="1"/>
</dbReference>
<evidence type="ECO:0000256" key="1">
    <source>
        <dbReference type="ARBA" id="ARBA00004418"/>
    </source>
</evidence>
<dbReference type="GO" id="GO:0042953">
    <property type="term" value="P:lipoprotein transport"/>
    <property type="evidence" value="ECO:0007669"/>
    <property type="project" value="InterPro"/>
</dbReference>
<evidence type="ECO:0000256" key="6">
    <source>
        <dbReference type="ARBA" id="ARBA00022729"/>
    </source>
</evidence>